<evidence type="ECO:0000313" key="3">
    <source>
        <dbReference type="Proteomes" id="UP000759537"/>
    </source>
</evidence>
<feature type="region of interest" description="Disordered" evidence="1">
    <location>
        <begin position="48"/>
        <end position="71"/>
    </location>
</feature>
<name>A0A9P5JYX0_9AGAM</name>
<keyword evidence="3" id="KW-1185">Reference proteome</keyword>
<evidence type="ECO:0000256" key="1">
    <source>
        <dbReference type="SAM" id="MobiDB-lite"/>
    </source>
</evidence>
<proteinExistence type="predicted"/>
<sequence length="251" mass="27730">MPSISPYRRQALTPSLPSHMGVGSSHRTAGSVTPPHDSWSRYVNFAGSQSDTDSTLRNSSSSKSSGSCTEATVSDATDSITMVSGLPLPFHKPYQALAPVLGYSDAELMKLDVSTLEVTHTEIHALLRGVILAGYSCRWAEFDKLHTLWQRISDIINVKKEAKPPREVEVIDFRGVPGLEFTRESSWVAMTAEDWQETYKDTADTNYLTGLYRNAMAPSIFSWEDVGAAPEEDKEIGDHPGRIHTLDYCAF</sequence>
<reference evidence="2" key="2">
    <citation type="journal article" date="2020" name="Nat. Commun.">
        <title>Large-scale genome sequencing of mycorrhizal fungi provides insights into the early evolution of symbiotic traits.</title>
        <authorList>
            <person name="Miyauchi S."/>
            <person name="Kiss E."/>
            <person name="Kuo A."/>
            <person name="Drula E."/>
            <person name="Kohler A."/>
            <person name="Sanchez-Garcia M."/>
            <person name="Morin E."/>
            <person name="Andreopoulos B."/>
            <person name="Barry K.W."/>
            <person name="Bonito G."/>
            <person name="Buee M."/>
            <person name="Carver A."/>
            <person name="Chen C."/>
            <person name="Cichocki N."/>
            <person name="Clum A."/>
            <person name="Culley D."/>
            <person name="Crous P.W."/>
            <person name="Fauchery L."/>
            <person name="Girlanda M."/>
            <person name="Hayes R.D."/>
            <person name="Keri Z."/>
            <person name="LaButti K."/>
            <person name="Lipzen A."/>
            <person name="Lombard V."/>
            <person name="Magnuson J."/>
            <person name="Maillard F."/>
            <person name="Murat C."/>
            <person name="Nolan M."/>
            <person name="Ohm R.A."/>
            <person name="Pangilinan J."/>
            <person name="Pereira M.F."/>
            <person name="Perotto S."/>
            <person name="Peter M."/>
            <person name="Pfister S."/>
            <person name="Riley R."/>
            <person name="Sitrit Y."/>
            <person name="Stielow J.B."/>
            <person name="Szollosi G."/>
            <person name="Zifcakova L."/>
            <person name="Stursova M."/>
            <person name="Spatafora J.W."/>
            <person name="Tedersoo L."/>
            <person name="Vaario L.M."/>
            <person name="Yamada A."/>
            <person name="Yan M."/>
            <person name="Wang P."/>
            <person name="Xu J."/>
            <person name="Bruns T."/>
            <person name="Baldrian P."/>
            <person name="Vilgalys R."/>
            <person name="Dunand C."/>
            <person name="Henrissat B."/>
            <person name="Grigoriev I.V."/>
            <person name="Hibbett D."/>
            <person name="Nagy L.G."/>
            <person name="Martin F.M."/>
        </authorList>
    </citation>
    <scope>NUCLEOTIDE SEQUENCE</scope>
    <source>
        <strain evidence="2">Prilba</strain>
    </source>
</reference>
<feature type="compositionally biased region" description="Low complexity" evidence="1">
    <location>
        <begin position="50"/>
        <end position="71"/>
    </location>
</feature>
<comment type="caution">
    <text evidence="2">The sequence shown here is derived from an EMBL/GenBank/DDBJ whole genome shotgun (WGS) entry which is preliminary data.</text>
</comment>
<dbReference type="OrthoDB" id="10536066at2759"/>
<evidence type="ECO:0000313" key="2">
    <source>
        <dbReference type="EMBL" id="KAF8471423.1"/>
    </source>
</evidence>
<organism evidence="2 3">
    <name type="scientific">Russula ochroleuca</name>
    <dbReference type="NCBI Taxonomy" id="152965"/>
    <lineage>
        <taxon>Eukaryota</taxon>
        <taxon>Fungi</taxon>
        <taxon>Dikarya</taxon>
        <taxon>Basidiomycota</taxon>
        <taxon>Agaricomycotina</taxon>
        <taxon>Agaricomycetes</taxon>
        <taxon>Russulales</taxon>
        <taxon>Russulaceae</taxon>
        <taxon>Russula</taxon>
    </lineage>
</organism>
<gene>
    <name evidence="2" type="ORF">DFH94DRAFT_202019</name>
</gene>
<protein>
    <submittedName>
        <fullName evidence="2">Uncharacterized protein</fullName>
    </submittedName>
</protein>
<dbReference type="EMBL" id="WHVB01000023">
    <property type="protein sequence ID" value="KAF8471423.1"/>
    <property type="molecule type" value="Genomic_DNA"/>
</dbReference>
<reference evidence="2" key="1">
    <citation type="submission" date="2019-10" db="EMBL/GenBank/DDBJ databases">
        <authorList>
            <consortium name="DOE Joint Genome Institute"/>
            <person name="Kuo A."/>
            <person name="Miyauchi S."/>
            <person name="Kiss E."/>
            <person name="Drula E."/>
            <person name="Kohler A."/>
            <person name="Sanchez-Garcia M."/>
            <person name="Andreopoulos B."/>
            <person name="Barry K.W."/>
            <person name="Bonito G."/>
            <person name="Buee M."/>
            <person name="Carver A."/>
            <person name="Chen C."/>
            <person name="Cichocki N."/>
            <person name="Clum A."/>
            <person name="Culley D."/>
            <person name="Crous P.W."/>
            <person name="Fauchery L."/>
            <person name="Girlanda M."/>
            <person name="Hayes R."/>
            <person name="Keri Z."/>
            <person name="LaButti K."/>
            <person name="Lipzen A."/>
            <person name="Lombard V."/>
            <person name="Magnuson J."/>
            <person name="Maillard F."/>
            <person name="Morin E."/>
            <person name="Murat C."/>
            <person name="Nolan M."/>
            <person name="Ohm R."/>
            <person name="Pangilinan J."/>
            <person name="Pereira M."/>
            <person name="Perotto S."/>
            <person name="Peter M."/>
            <person name="Riley R."/>
            <person name="Sitrit Y."/>
            <person name="Stielow B."/>
            <person name="Szollosi G."/>
            <person name="Zifcakova L."/>
            <person name="Stursova M."/>
            <person name="Spatafora J.W."/>
            <person name="Tedersoo L."/>
            <person name="Vaario L.-M."/>
            <person name="Yamada A."/>
            <person name="Yan M."/>
            <person name="Wang P."/>
            <person name="Xu J."/>
            <person name="Bruns T."/>
            <person name="Baldrian P."/>
            <person name="Vilgalys R."/>
            <person name="Henrissat B."/>
            <person name="Grigoriev I.V."/>
            <person name="Hibbett D."/>
            <person name="Nagy L.G."/>
            <person name="Martin F.M."/>
        </authorList>
    </citation>
    <scope>NUCLEOTIDE SEQUENCE</scope>
    <source>
        <strain evidence="2">Prilba</strain>
    </source>
</reference>
<dbReference type="Proteomes" id="UP000759537">
    <property type="component" value="Unassembled WGS sequence"/>
</dbReference>
<dbReference type="AlphaFoldDB" id="A0A9P5JYX0"/>
<accession>A0A9P5JYX0</accession>
<feature type="region of interest" description="Disordered" evidence="1">
    <location>
        <begin position="1"/>
        <end position="35"/>
    </location>
</feature>